<evidence type="ECO:0000313" key="1">
    <source>
        <dbReference type="EMBL" id="KAG8095766.1"/>
    </source>
</evidence>
<gene>
    <name evidence="1" type="ORF">GUJ93_ZPchr0013g36180</name>
</gene>
<reference evidence="1" key="2">
    <citation type="submission" date="2021-02" db="EMBL/GenBank/DDBJ databases">
        <authorList>
            <person name="Kimball J.A."/>
            <person name="Haas M.W."/>
            <person name="Macchietto M."/>
            <person name="Kono T."/>
            <person name="Duquette J."/>
            <person name="Shao M."/>
        </authorList>
    </citation>
    <scope>NUCLEOTIDE SEQUENCE</scope>
    <source>
        <tissue evidence="1">Fresh leaf tissue</tissue>
    </source>
</reference>
<accession>A0A8J5WUN9</accession>
<dbReference type="Proteomes" id="UP000729402">
    <property type="component" value="Unassembled WGS sequence"/>
</dbReference>
<name>A0A8J5WUN9_ZIZPA</name>
<dbReference type="AlphaFoldDB" id="A0A8J5WUN9"/>
<dbReference type="EMBL" id="JAAALK010000079">
    <property type="protein sequence ID" value="KAG8095766.1"/>
    <property type="molecule type" value="Genomic_DNA"/>
</dbReference>
<keyword evidence="2" id="KW-1185">Reference proteome</keyword>
<evidence type="ECO:0000313" key="2">
    <source>
        <dbReference type="Proteomes" id="UP000729402"/>
    </source>
</evidence>
<protein>
    <submittedName>
        <fullName evidence="1">Uncharacterized protein</fullName>
    </submittedName>
</protein>
<comment type="caution">
    <text evidence="1">The sequence shown here is derived from an EMBL/GenBank/DDBJ whole genome shotgun (WGS) entry which is preliminary data.</text>
</comment>
<organism evidence="1 2">
    <name type="scientific">Zizania palustris</name>
    <name type="common">Northern wild rice</name>
    <dbReference type="NCBI Taxonomy" id="103762"/>
    <lineage>
        <taxon>Eukaryota</taxon>
        <taxon>Viridiplantae</taxon>
        <taxon>Streptophyta</taxon>
        <taxon>Embryophyta</taxon>
        <taxon>Tracheophyta</taxon>
        <taxon>Spermatophyta</taxon>
        <taxon>Magnoliopsida</taxon>
        <taxon>Liliopsida</taxon>
        <taxon>Poales</taxon>
        <taxon>Poaceae</taxon>
        <taxon>BOP clade</taxon>
        <taxon>Oryzoideae</taxon>
        <taxon>Oryzeae</taxon>
        <taxon>Zizaniinae</taxon>
        <taxon>Zizania</taxon>
    </lineage>
</organism>
<reference evidence="1" key="1">
    <citation type="journal article" date="2021" name="bioRxiv">
        <title>Whole Genome Assembly and Annotation of Northern Wild Rice, Zizania palustris L., Supports a Whole Genome Duplication in the Zizania Genus.</title>
        <authorList>
            <person name="Haas M."/>
            <person name="Kono T."/>
            <person name="Macchietto M."/>
            <person name="Millas R."/>
            <person name="McGilp L."/>
            <person name="Shao M."/>
            <person name="Duquette J."/>
            <person name="Hirsch C.N."/>
            <person name="Kimball J."/>
        </authorList>
    </citation>
    <scope>NUCLEOTIDE SEQUENCE</scope>
    <source>
        <tissue evidence="1">Fresh leaf tissue</tissue>
    </source>
</reference>
<proteinExistence type="predicted"/>
<sequence>MVVETLVEPKMAMVGATWVRGEGRAMGEHKQCGVELGGSDGLGGRKRWYMFWRMRDWCIGMAIGCYGYG</sequence>